<dbReference type="EMBL" id="LWQT01000057">
    <property type="protein sequence ID" value="OAN49854.1"/>
    <property type="molecule type" value="Genomic_DNA"/>
</dbReference>
<accession>A0A178MPH7</accession>
<evidence type="ECO:0008006" key="4">
    <source>
        <dbReference type="Google" id="ProtNLM"/>
    </source>
</evidence>
<evidence type="ECO:0000313" key="2">
    <source>
        <dbReference type="EMBL" id="OAN49854.1"/>
    </source>
</evidence>
<dbReference type="InterPro" id="IPR015001">
    <property type="entry name" value="DUF1850"/>
</dbReference>
<gene>
    <name evidence="2" type="ORF">A6A04_18595</name>
</gene>
<organism evidence="2 3">
    <name type="scientific">Paramagnetospirillum marisnigri</name>
    <dbReference type="NCBI Taxonomy" id="1285242"/>
    <lineage>
        <taxon>Bacteria</taxon>
        <taxon>Pseudomonadati</taxon>
        <taxon>Pseudomonadota</taxon>
        <taxon>Alphaproteobacteria</taxon>
        <taxon>Rhodospirillales</taxon>
        <taxon>Magnetospirillaceae</taxon>
        <taxon>Paramagnetospirillum</taxon>
    </lineage>
</organism>
<sequence length="121" mass="13302">MSGLCAVTAAGLLLLAPDTGFHLAWTHSVEKIEWREDWRIDAGQLILEQASVAGSGAGMDPSPEARREGDRWVWRPERKLERLVLALSGYTTDWKLCSESTGCRPLRQMASGDTITLASCD</sequence>
<reference evidence="2 3" key="1">
    <citation type="submission" date="2016-04" db="EMBL/GenBank/DDBJ databases">
        <title>Draft genome sequence of freshwater magnetotactic bacteria Magnetospirillum marisnigri SP-1 and Magnetospirillum moscoviense BB-1.</title>
        <authorList>
            <person name="Koziaeva V."/>
            <person name="Dziuba M.V."/>
            <person name="Ivanov T.M."/>
            <person name="Kuznetsov B."/>
            <person name="Grouzdev D.S."/>
        </authorList>
    </citation>
    <scope>NUCLEOTIDE SEQUENCE [LARGE SCALE GENOMIC DNA]</scope>
    <source>
        <strain evidence="2 3">SP-1</strain>
    </source>
</reference>
<dbReference type="OrthoDB" id="5298197at2"/>
<dbReference type="STRING" id="1285242.A6A04_18595"/>
<dbReference type="Proteomes" id="UP000078428">
    <property type="component" value="Unassembled WGS sequence"/>
</dbReference>
<dbReference type="AlphaFoldDB" id="A0A178MPH7"/>
<proteinExistence type="predicted"/>
<evidence type="ECO:0000256" key="1">
    <source>
        <dbReference type="SAM" id="MobiDB-lite"/>
    </source>
</evidence>
<dbReference type="Pfam" id="PF08905">
    <property type="entry name" value="DUF1850"/>
    <property type="match status" value="1"/>
</dbReference>
<dbReference type="RefSeq" id="WP_068492995.1">
    <property type="nucleotide sequence ID" value="NZ_LWQT01000057.1"/>
</dbReference>
<feature type="region of interest" description="Disordered" evidence="1">
    <location>
        <begin position="51"/>
        <end position="70"/>
    </location>
</feature>
<evidence type="ECO:0000313" key="3">
    <source>
        <dbReference type="Proteomes" id="UP000078428"/>
    </source>
</evidence>
<name>A0A178MPH7_9PROT</name>
<comment type="caution">
    <text evidence="2">The sequence shown here is derived from an EMBL/GenBank/DDBJ whole genome shotgun (WGS) entry which is preliminary data.</text>
</comment>
<protein>
    <recommendedName>
        <fullName evidence="4">DUF1850 domain-containing protein</fullName>
    </recommendedName>
</protein>
<keyword evidence="3" id="KW-1185">Reference proteome</keyword>